<evidence type="ECO:0000259" key="1">
    <source>
        <dbReference type="Pfam" id="PF13592"/>
    </source>
</evidence>
<dbReference type="EMBL" id="LR027520">
    <property type="protein sequence ID" value="VCU54909.1"/>
    <property type="molecule type" value="Genomic_DNA"/>
</dbReference>
<dbReference type="Proteomes" id="UP000279841">
    <property type="component" value="Plasmid 4"/>
</dbReference>
<protein>
    <recommendedName>
        <fullName evidence="1">Winged helix-turn helix domain-containing protein</fullName>
    </recommendedName>
</protein>
<sequence>MAAFVEERLAEDRVWTAPRLSAALAERFGVRLAPKVVARHLRAMGYV</sequence>
<dbReference type="Pfam" id="PF13592">
    <property type="entry name" value="HTH_33"/>
    <property type="match status" value="1"/>
</dbReference>
<keyword evidence="2" id="KW-0614">Plasmid</keyword>
<name>A0A3P4AWE0_THETH</name>
<evidence type="ECO:0000313" key="2">
    <source>
        <dbReference type="EMBL" id="VCU54909.1"/>
    </source>
</evidence>
<dbReference type="AlphaFoldDB" id="A0A3P4AWE0"/>
<accession>A0A3P4AWE0</accession>
<proteinExistence type="predicted"/>
<gene>
    <name evidence="2" type="ORF">TTHNP4_00318</name>
</gene>
<reference evidence="2 3" key="1">
    <citation type="submission" date="2018-10" db="EMBL/GenBank/DDBJ databases">
        <authorList>
            <person name="Peiro R."/>
            <person name="Begona"/>
            <person name="Cbmso G."/>
            <person name="Lopez M."/>
            <person name="Gonzalez S."/>
            <person name="Sacristan E."/>
            <person name="Castillo E."/>
        </authorList>
    </citation>
    <scope>NUCLEOTIDE SEQUENCE [LARGE SCALE GENOMIC DNA]</scope>
    <source>
        <strain evidence="2">TTHNAR1</strain>
        <plasmid evidence="3">4</plasmid>
    </source>
</reference>
<evidence type="ECO:0000313" key="3">
    <source>
        <dbReference type="Proteomes" id="UP000279841"/>
    </source>
</evidence>
<feature type="domain" description="Winged helix-turn helix" evidence="1">
    <location>
        <begin position="11"/>
        <end position="46"/>
    </location>
</feature>
<dbReference type="InterPro" id="IPR025959">
    <property type="entry name" value="Winged_HTH_dom"/>
</dbReference>
<organism evidence="2 3">
    <name type="scientific">Thermus thermophilus</name>
    <dbReference type="NCBI Taxonomy" id="274"/>
    <lineage>
        <taxon>Bacteria</taxon>
        <taxon>Thermotogati</taxon>
        <taxon>Deinococcota</taxon>
        <taxon>Deinococci</taxon>
        <taxon>Thermales</taxon>
        <taxon>Thermaceae</taxon>
        <taxon>Thermus</taxon>
    </lineage>
</organism>
<geneLocation type="plasmid" evidence="2 3">
    <name>4</name>
</geneLocation>